<dbReference type="GO" id="GO:0039666">
    <property type="term" value="P:virion attachment to host cell pilus"/>
    <property type="evidence" value="ECO:0007669"/>
    <property type="project" value="UniProtKB-KW"/>
</dbReference>
<evidence type="ECO:0000256" key="1">
    <source>
        <dbReference type="ARBA" id="ARBA00004328"/>
    </source>
</evidence>
<keyword evidence="5" id="KW-1175">Viral attachment to host cell pilus</keyword>
<keyword evidence="6" id="KW-1160">Virus entry into host cell</keyword>
<keyword evidence="3" id="KW-1161">Viral attachment to host cell</keyword>
<organism evidence="8 9">
    <name type="scientific">ssRNA phage SRR7976356_2</name>
    <dbReference type="NCBI Taxonomy" id="2786733"/>
    <lineage>
        <taxon>Viruses</taxon>
        <taxon>Riboviria</taxon>
        <taxon>Orthornavirae</taxon>
        <taxon>Lenarviricota</taxon>
        <taxon>Leviviricetes</taxon>
        <taxon>Norzivirales</taxon>
        <taxon>Atkinsviridae</taxon>
        <taxon>Apihcavirus</taxon>
        <taxon>Apihcavirus neoborborovicinum</taxon>
        <taxon>Tsecebavirus borborovicinum</taxon>
    </lineage>
</organism>
<dbReference type="Proteomes" id="UP000682654">
    <property type="component" value="Segment"/>
</dbReference>
<dbReference type="InterPro" id="IPR005563">
    <property type="entry name" value="A_protein"/>
</dbReference>
<proteinExistence type="inferred from homology"/>
<name>A0A8S5L1C6_9VIRU</name>
<evidence type="ECO:0000256" key="5">
    <source>
        <dbReference type="ARBA" id="ARBA00023104"/>
    </source>
</evidence>
<accession>A0A8S5L1C6</accession>
<evidence type="ECO:0000256" key="2">
    <source>
        <dbReference type="ARBA" id="ARBA00022581"/>
    </source>
</evidence>
<dbReference type="GeneID" id="80397871"/>
<evidence type="ECO:0000256" key="7">
    <source>
        <dbReference type="ARBA" id="ARBA00035110"/>
    </source>
</evidence>
<evidence type="ECO:0000313" key="8">
    <source>
        <dbReference type="EMBL" id="DAD51231.1"/>
    </source>
</evidence>
<sequence>MTTVTRNWDGRSDRVIRDANGNVLSDEKSFYKTPSWSWNEIKSGTELPKWRSLVKAHSPATTAYTRSGMTVRVVPGQISTYWKSGLTYRWDHVSGDIIYPSSVGYVQPIRIVDLRNQVHIAWLNKASKKLRTMQSGVSVGELRETLHMVRHPLESLKKGFHDYLVATPLNAKAKTTKRGRAINSRDKRKAIAQAISGTYLEYANGWGPLVRDVISASQTVAEHFTPSGIAYERVTARASAQEMKSSKQVSAYQTTGSDMASWRRTQVVVSTSGVRYVGEVVVSHGGSADDLLRSAGLQMREFVPTMWELLPLSYVADYFINMGSLLEAFCFMSGKRTWWSGSQRDVADSVITGETGPDVGTVAISRSGSLGSCTVHATNFTRFDPGTITPHLEFSLPGKYLFSKLANVTSLFVQARTSSRQLSRLLHG</sequence>
<gene>
    <name evidence="8" type="primary">SRR7976356_2_1</name>
</gene>
<keyword evidence="9" id="KW-1185">Reference proteome</keyword>
<comment type="similarity">
    <text evidence="7">Belongs to the Leviviricetes maturation protein family.</text>
</comment>
<dbReference type="EMBL" id="BK013761">
    <property type="protein sequence ID" value="DAD51231.1"/>
    <property type="molecule type" value="Genomic_RNA"/>
</dbReference>
<protein>
    <submittedName>
        <fullName evidence="8">Maturation protein</fullName>
    </submittedName>
</protein>
<dbReference type="GO" id="GO:0044423">
    <property type="term" value="C:virion component"/>
    <property type="evidence" value="ECO:0007669"/>
    <property type="project" value="UniProtKB-KW"/>
</dbReference>
<comment type="subcellular location">
    <subcellularLocation>
        <location evidence="1">Virion</location>
    </subcellularLocation>
</comment>
<evidence type="ECO:0000256" key="4">
    <source>
        <dbReference type="ARBA" id="ARBA00022844"/>
    </source>
</evidence>
<keyword evidence="2" id="KW-0945">Host-virus interaction</keyword>
<dbReference type="RefSeq" id="YP_010768982.1">
    <property type="nucleotide sequence ID" value="NC_073845.1"/>
</dbReference>
<evidence type="ECO:0000313" key="9">
    <source>
        <dbReference type="Proteomes" id="UP000682654"/>
    </source>
</evidence>
<keyword evidence="4" id="KW-0946">Virion</keyword>
<dbReference type="KEGG" id="vg:80397871"/>
<evidence type="ECO:0000256" key="3">
    <source>
        <dbReference type="ARBA" id="ARBA00022804"/>
    </source>
</evidence>
<reference evidence="8" key="1">
    <citation type="submission" date="2020-09" db="EMBL/GenBank/DDBJ databases">
        <title>Leviviricetes taxonomy.</title>
        <authorList>
            <person name="Stockdale S.R."/>
            <person name="Callanan J."/>
            <person name="Adriaenssens E.M."/>
            <person name="Kuhn J.H."/>
            <person name="Rumnieks J."/>
            <person name="Shkoporov A."/>
            <person name="Draper L.A."/>
            <person name="Ross P."/>
            <person name="Hill C."/>
        </authorList>
    </citation>
    <scope>NUCLEOTIDE SEQUENCE</scope>
</reference>
<evidence type="ECO:0000256" key="6">
    <source>
        <dbReference type="ARBA" id="ARBA00023296"/>
    </source>
</evidence>
<dbReference type="Pfam" id="PF03863">
    <property type="entry name" value="Phage_mat-A"/>
    <property type="match status" value="1"/>
</dbReference>